<feature type="region of interest" description="Disordered" evidence="1">
    <location>
        <begin position="1"/>
        <end position="37"/>
    </location>
</feature>
<organism evidence="2 3">
    <name type="scientific">Eragrostis curvula</name>
    <name type="common">weeping love grass</name>
    <dbReference type="NCBI Taxonomy" id="38414"/>
    <lineage>
        <taxon>Eukaryota</taxon>
        <taxon>Viridiplantae</taxon>
        <taxon>Streptophyta</taxon>
        <taxon>Embryophyta</taxon>
        <taxon>Tracheophyta</taxon>
        <taxon>Spermatophyta</taxon>
        <taxon>Magnoliopsida</taxon>
        <taxon>Liliopsida</taxon>
        <taxon>Poales</taxon>
        <taxon>Poaceae</taxon>
        <taxon>PACMAD clade</taxon>
        <taxon>Chloridoideae</taxon>
        <taxon>Eragrostideae</taxon>
        <taxon>Eragrostidinae</taxon>
        <taxon>Eragrostis</taxon>
    </lineage>
</organism>
<dbReference type="Gramene" id="TVU05657">
    <property type="protein sequence ID" value="TVU05657"/>
    <property type="gene ID" value="EJB05_48828"/>
</dbReference>
<comment type="caution">
    <text evidence="2">The sequence shown here is derived from an EMBL/GenBank/DDBJ whole genome shotgun (WGS) entry which is preliminary data.</text>
</comment>
<evidence type="ECO:0000313" key="3">
    <source>
        <dbReference type="Proteomes" id="UP000324897"/>
    </source>
</evidence>
<protein>
    <submittedName>
        <fullName evidence="2">Uncharacterized protein</fullName>
    </submittedName>
</protein>
<accession>A0A5J9T355</accession>
<name>A0A5J9T355_9POAL</name>
<proteinExistence type="predicted"/>
<evidence type="ECO:0000256" key="1">
    <source>
        <dbReference type="SAM" id="MobiDB-lite"/>
    </source>
</evidence>
<reference evidence="2 3" key="1">
    <citation type="journal article" date="2019" name="Sci. Rep.">
        <title>A high-quality genome of Eragrostis curvula grass provides insights into Poaceae evolution and supports new strategies to enhance forage quality.</title>
        <authorList>
            <person name="Carballo J."/>
            <person name="Santos B.A.C.M."/>
            <person name="Zappacosta D."/>
            <person name="Garbus I."/>
            <person name="Selva J.P."/>
            <person name="Gallo C.A."/>
            <person name="Diaz A."/>
            <person name="Albertini E."/>
            <person name="Caccamo M."/>
            <person name="Echenique V."/>
        </authorList>
    </citation>
    <scope>NUCLEOTIDE SEQUENCE [LARGE SCALE GENOMIC DNA]</scope>
    <source>
        <strain evidence="3">cv. Victoria</strain>
        <tissue evidence="2">Leaf</tissue>
    </source>
</reference>
<dbReference type="Proteomes" id="UP000324897">
    <property type="component" value="Unassembled WGS sequence"/>
</dbReference>
<gene>
    <name evidence="2" type="ORF">EJB05_48828</name>
</gene>
<dbReference type="EMBL" id="RWGY01000051">
    <property type="protein sequence ID" value="TVU05657.1"/>
    <property type="molecule type" value="Genomic_DNA"/>
</dbReference>
<keyword evidence="3" id="KW-1185">Reference proteome</keyword>
<sequence>MKALPKTSNQSQRRREGNDATVAASVPTNDADASGKVADSSMQSGFVLASVACREQIVEEDASQYPSLLCCCAVIIDGDAAGGGTPQRNPWSRRVVELIDGDAAGGGCELKMQSGKVKQPYLMEKSDQDNRGRVT</sequence>
<evidence type="ECO:0000313" key="2">
    <source>
        <dbReference type="EMBL" id="TVU05657.1"/>
    </source>
</evidence>
<feature type="compositionally biased region" description="Polar residues" evidence="1">
    <location>
        <begin position="1"/>
        <end position="11"/>
    </location>
</feature>
<dbReference type="AlphaFoldDB" id="A0A5J9T355"/>